<evidence type="ECO:0000313" key="1">
    <source>
        <dbReference type="EMBL" id="GIY42872.1"/>
    </source>
</evidence>
<organism evidence="1 2">
    <name type="scientific">Caerostris extrusa</name>
    <name type="common">Bark spider</name>
    <name type="synonym">Caerostris bankana</name>
    <dbReference type="NCBI Taxonomy" id="172846"/>
    <lineage>
        <taxon>Eukaryota</taxon>
        <taxon>Metazoa</taxon>
        <taxon>Ecdysozoa</taxon>
        <taxon>Arthropoda</taxon>
        <taxon>Chelicerata</taxon>
        <taxon>Arachnida</taxon>
        <taxon>Araneae</taxon>
        <taxon>Araneomorphae</taxon>
        <taxon>Entelegynae</taxon>
        <taxon>Araneoidea</taxon>
        <taxon>Araneidae</taxon>
        <taxon>Caerostris</taxon>
    </lineage>
</organism>
<protein>
    <submittedName>
        <fullName evidence="1">Uncharacterized protein</fullName>
    </submittedName>
</protein>
<keyword evidence="2" id="KW-1185">Reference proteome</keyword>
<dbReference type="Proteomes" id="UP001054945">
    <property type="component" value="Unassembled WGS sequence"/>
</dbReference>
<dbReference type="AlphaFoldDB" id="A0AAV4TDA3"/>
<accession>A0AAV4TDA3</accession>
<sequence length="87" mass="9960">MNPSGFERIFKMTTVNALQEIAACSIHGPKGFSSLDYEKRFEFLLQITQVHTFTMGNPCNEIDLKTSMRLTGKHVQKAKRLISWIVK</sequence>
<dbReference type="EMBL" id="BPLR01010904">
    <property type="protein sequence ID" value="GIY42872.1"/>
    <property type="molecule type" value="Genomic_DNA"/>
</dbReference>
<proteinExistence type="predicted"/>
<gene>
    <name evidence="1" type="ORF">CEXT_567451</name>
</gene>
<name>A0AAV4TDA3_CAEEX</name>
<reference evidence="1 2" key="1">
    <citation type="submission" date="2021-06" db="EMBL/GenBank/DDBJ databases">
        <title>Caerostris extrusa draft genome.</title>
        <authorList>
            <person name="Kono N."/>
            <person name="Arakawa K."/>
        </authorList>
    </citation>
    <scope>NUCLEOTIDE SEQUENCE [LARGE SCALE GENOMIC DNA]</scope>
</reference>
<evidence type="ECO:0000313" key="2">
    <source>
        <dbReference type="Proteomes" id="UP001054945"/>
    </source>
</evidence>
<comment type="caution">
    <text evidence="1">The sequence shown here is derived from an EMBL/GenBank/DDBJ whole genome shotgun (WGS) entry which is preliminary data.</text>
</comment>